<dbReference type="SUPFAM" id="SSF49785">
    <property type="entry name" value="Galactose-binding domain-like"/>
    <property type="match status" value="1"/>
</dbReference>
<dbReference type="Gene3D" id="3.20.20.80">
    <property type="entry name" value="Glycosidases"/>
    <property type="match status" value="1"/>
</dbReference>
<feature type="compositionally biased region" description="Acidic residues" evidence="1">
    <location>
        <begin position="950"/>
        <end position="959"/>
    </location>
</feature>
<feature type="region of interest" description="Disordered" evidence="1">
    <location>
        <begin position="1"/>
        <end position="148"/>
    </location>
</feature>
<sequence>MTAISPATAKAAPSRGSSSARNSAPAATTSVPTTRFFAMRRSMGPRYCGSIRLDPIRPAAKRRRLLARTPPPRRPESCIVVSGRSQIAHERSSRSAVAPSPLSALRAPDPPRKAPMTRHPASPSAPKTAKGFSSGSARDRRRSGRRPLRALPLIAAGALVAPLALTVPASADPSYVPLPQSAMSVVEADSAEEGSPAQNVLDGDTSTIWHTAWKDEVDELPHQLSVQVSETPVEVARVRLDPRKDSNGSGRIGDYEVHTSTDPECAENAYTLAAEGSFDGSLADATTERTITLDSPVEASCVKVVWLSSWGGKASDPETSPPEQVASLAELNVDVIGDEADPDPIVVDPPEGTATISDGDVSVRLHPDFPQVVDYSVDGSSLAGRYGAAHTAVVIDDVSYDVEVTAPELSEDGASATYHLTVPELEGTSFDAVLSVKEGVFTWKLTHFVDPSDAIHRISVPRLDLASANGTESGAQVVGADLSVDRDRSGDHFYDLASLEDGTSLTDPSHVALLHNDQLAAGFETNAVEDNTAGGETAERVQNDNSRYIVSLAQGDGASYGTVSPGTFVVRGSTADQGIGADADPFVRVRLAADANDDGAVDWQDAAIAARAIEEEVTGGDAVKNEVIKRIPFNIVSQATHPFLRTLDDTKRVSLATEGLGQSVMLKGYQAEGHDSAHPDYAGHYNEAAGGLDDLETLAAAGEDWNATFGVHVNATESYSEAHAFSEDLLQQPLKPAWGWMNQSYAIDGPKDLGTGNVLERFQDFRDEAPENLSFLYMDVYYPNGWEGQRLAQELQAQGWAVSTEWADKMPRASTWSHWANDENYGGSTNKGVNSQVIRFLDNDQKDIWNPDPLLSNANVQEFEGWTGHHDANAFFDTVWRRNLPTKYLQQAPIMQWGDGQVVLENGTVATSDVDSVTGTEIPTDRTITHGGATVYEDGKYLLPWSDGSAEADGDTEQEGSEKGAADQDAAEQVDRLYHYNPEGGTTTWTLTPEWADQGSLVMYELSDTGRGGRITVPVRQGKVTLEAKAGTAYVLHPTRDMPQKVDPQWGEGSPVADPGFFSGTLDDWAPEGAADIETDENRNLQAVLGADAAGISQQLHDPADPSADLPAGTYSAWASVQIDPSDAREVSISATGDGVRPTAHQAGENGAATTSIDSSMAVNATASDDKHGQYFQRARVTFTTDGSPVTFAVRAGEGDAEVRVDDVRVVPFVAPEDPDATEQTVLFEDFENVDTGYWPFVTGSAGMGGDARTQLAELHAPYSQAGWYGPNADGDVVEGGKLLDNVLDGEWSLMAHEENTGLILRTTTGSLPLQDGHRYRVSFDHQTGFDGSYSLVVGGDSLAADGEDPTTTIREREAIPEARGADARFEHEFTAGGCDATWVGIENQGEGPQNDLVLDNLRVEDLGEAEDAPDCSATDD</sequence>
<dbReference type="OrthoDB" id="1095434at2"/>
<dbReference type="Pfam" id="PF00754">
    <property type="entry name" value="F5_F8_type_C"/>
    <property type="match status" value="1"/>
</dbReference>
<feature type="compositionally biased region" description="Low complexity" evidence="1">
    <location>
        <begin position="23"/>
        <end position="34"/>
    </location>
</feature>
<protein>
    <recommendedName>
        <fullName evidence="2">F5/8 type C domain-containing protein</fullName>
    </recommendedName>
</protein>
<dbReference type="Proteomes" id="UP000218598">
    <property type="component" value="Unassembled WGS sequence"/>
</dbReference>
<dbReference type="Pfam" id="PF17974">
    <property type="entry name" value="GalBD_like"/>
    <property type="match status" value="1"/>
</dbReference>
<dbReference type="GO" id="GO:0030246">
    <property type="term" value="F:carbohydrate binding"/>
    <property type="evidence" value="ECO:0007669"/>
    <property type="project" value="InterPro"/>
</dbReference>
<evidence type="ECO:0000256" key="1">
    <source>
        <dbReference type="SAM" id="MobiDB-lite"/>
    </source>
</evidence>
<feature type="domain" description="F5/8 type C" evidence="2">
    <location>
        <begin position="164"/>
        <end position="310"/>
    </location>
</feature>
<dbReference type="Pfam" id="PF18080">
    <property type="entry name" value="Gal_mutarotas_3"/>
    <property type="match status" value="1"/>
</dbReference>
<dbReference type="Gene3D" id="2.60.120.260">
    <property type="entry name" value="Galactose-binding domain-like"/>
    <property type="match status" value="3"/>
</dbReference>
<dbReference type="Pfam" id="PF17451">
    <property type="entry name" value="Glyco_hyd_101C"/>
    <property type="match status" value="1"/>
</dbReference>
<comment type="caution">
    <text evidence="3">The sequence shown here is derived from an EMBL/GenBank/DDBJ whole genome shotgun (WGS) entry which is preliminary data.</text>
</comment>
<dbReference type="InterPro" id="IPR014718">
    <property type="entry name" value="GH-type_carb-bd"/>
</dbReference>
<name>A0A2A3YP21_9MICO</name>
<dbReference type="GO" id="GO:0033926">
    <property type="term" value="F:endo-alpha-N-acetylgalactosaminidase activity"/>
    <property type="evidence" value="ECO:0007669"/>
    <property type="project" value="InterPro"/>
</dbReference>
<dbReference type="InterPro" id="IPR008979">
    <property type="entry name" value="Galactose-bd-like_sf"/>
</dbReference>
<dbReference type="Gene3D" id="2.60.40.1180">
    <property type="entry name" value="Golgi alpha-mannosidase II"/>
    <property type="match status" value="1"/>
</dbReference>
<gene>
    <name evidence="3" type="ORF">CIK66_00020</name>
</gene>
<dbReference type="InterPro" id="IPR040502">
    <property type="entry name" value="GH101_dom-6"/>
</dbReference>
<dbReference type="EMBL" id="NRGR01000001">
    <property type="protein sequence ID" value="PCC40999.1"/>
    <property type="molecule type" value="Genomic_DNA"/>
</dbReference>
<dbReference type="InterPro" id="IPR040633">
    <property type="entry name" value="Gal_mutarotas_3"/>
</dbReference>
<dbReference type="InterPro" id="IPR035364">
    <property type="entry name" value="Beta_sandwich_GH101"/>
</dbReference>
<feature type="region of interest" description="Disordered" evidence="1">
    <location>
        <begin position="946"/>
        <end position="970"/>
    </location>
</feature>
<proteinExistence type="predicted"/>
<dbReference type="InterPro" id="IPR025706">
    <property type="entry name" value="Endoa_GalNAc"/>
</dbReference>
<dbReference type="Gene3D" id="2.70.98.10">
    <property type="match status" value="1"/>
</dbReference>
<dbReference type="InterPro" id="IPR000421">
    <property type="entry name" value="FA58C"/>
</dbReference>
<accession>A0A2A3YP21</accession>
<keyword evidence="4" id="KW-1185">Reference proteome</keyword>
<organism evidence="3 4">
    <name type="scientific">Brachybacterium alimentarium</name>
    <dbReference type="NCBI Taxonomy" id="47845"/>
    <lineage>
        <taxon>Bacteria</taxon>
        <taxon>Bacillati</taxon>
        <taxon>Actinomycetota</taxon>
        <taxon>Actinomycetes</taxon>
        <taxon>Micrococcales</taxon>
        <taxon>Dermabacteraceae</taxon>
        <taxon>Brachybacterium</taxon>
    </lineage>
</organism>
<feature type="compositionally biased region" description="Basic residues" evidence="1">
    <location>
        <begin position="139"/>
        <end position="148"/>
    </location>
</feature>
<dbReference type="PROSITE" id="PS50022">
    <property type="entry name" value="FA58C_3"/>
    <property type="match status" value="1"/>
</dbReference>
<dbReference type="CDD" id="cd14244">
    <property type="entry name" value="GH_101_like"/>
    <property type="match status" value="1"/>
</dbReference>
<dbReference type="InterPro" id="IPR013780">
    <property type="entry name" value="Glyco_hydro_b"/>
</dbReference>
<evidence type="ECO:0000259" key="2">
    <source>
        <dbReference type="PROSITE" id="PS50022"/>
    </source>
</evidence>
<dbReference type="Pfam" id="PF12905">
    <property type="entry name" value="Glyco_hydro_101"/>
    <property type="match status" value="1"/>
</dbReference>
<evidence type="ECO:0000313" key="4">
    <source>
        <dbReference type="Proteomes" id="UP000218598"/>
    </source>
</evidence>
<evidence type="ECO:0000313" key="3">
    <source>
        <dbReference type="EMBL" id="PCC40999.1"/>
    </source>
</evidence>
<reference evidence="3 4" key="1">
    <citation type="journal article" date="2017" name="Elife">
        <title>Extensive horizontal gene transfer in cheese-associated bacteria.</title>
        <authorList>
            <person name="Bonham K.S."/>
            <person name="Wolfe B.E."/>
            <person name="Dutton R.J."/>
        </authorList>
    </citation>
    <scope>NUCLEOTIDE SEQUENCE [LARGE SCALE GENOMIC DNA]</scope>
    <source>
        <strain evidence="3 4">341_9</strain>
    </source>
</reference>